<accession>A0A1D2MR62</accession>
<dbReference type="GO" id="GO:0052689">
    <property type="term" value="F:carboxylic ester hydrolase activity"/>
    <property type="evidence" value="ECO:0007669"/>
    <property type="project" value="UniProtKB-KW"/>
</dbReference>
<evidence type="ECO:0000256" key="3">
    <source>
        <dbReference type="ARBA" id="ARBA00022801"/>
    </source>
</evidence>
<protein>
    <recommendedName>
        <fullName evidence="5">Carboxylic ester hydrolase</fullName>
        <ecNumber evidence="5">3.1.1.-</ecNumber>
    </recommendedName>
</protein>
<sequence length="522" mass="58725">METVSGKSFAAYQGIPFAQPPVGALRFKQPRKNLPWNGIRDAINKGPDCVQIDTMRQSESLGKEDCLYLNLYTPQTSISTSKAGQLPVLLFLHGGSFLSGAGSLYGPRYLLDRDVILVTTNYRLGAFGFLSTGDAASPGNNGLKDQVAALQWIRENIHAFGGDRNSVTIFGQSAGAGAVQHHIVSPLSRDLFHGGVSHSGSGGCWWAIDENAPDLARRTAELFNCRRESSYDMVNCLRQIDAHQLVEAQRNLTDWKVFPLVLYGPVVEHNHPGAFLYQLPEKTYKQNKAARVPWITGFTSYEMSWLLADFFRDPTSAPELNRNWNRLGEIFLTIRNATGSNSAIATRIRNFYLGKDTEISYRNRNAIAQMLGDRFFLQCGLDGMRSHSRYTGEEVYGYEFSFEGKYSVVNTFGQNSDDWGVAHMDDLIYLLNSTDYYPTINSVDDNELRMSNIMTGIWSNFAHYGKPYINDGGRLTDTWKPIPYSNNDSSPLLFLDLNLNPRMMGNPYVERYDFWKSLELTD</sequence>
<comment type="similarity">
    <text evidence="1 5">Belongs to the type-B carboxylesterase/lipase family.</text>
</comment>
<evidence type="ECO:0000259" key="6">
    <source>
        <dbReference type="Pfam" id="PF00135"/>
    </source>
</evidence>
<keyword evidence="3 5" id="KW-0378">Hydrolase</keyword>
<evidence type="ECO:0000256" key="5">
    <source>
        <dbReference type="RuleBase" id="RU361235"/>
    </source>
</evidence>
<evidence type="ECO:0000256" key="4">
    <source>
        <dbReference type="ARBA" id="ARBA00023180"/>
    </source>
</evidence>
<evidence type="ECO:0000256" key="1">
    <source>
        <dbReference type="ARBA" id="ARBA00005964"/>
    </source>
</evidence>
<keyword evidence="2" id="KW-0719">Serine esterase</keyword>
<dbReference type="EC" id="3.1.1.-" evidence="5"/>
<evidence type="ECO:0000313" key="7">
    <source>
        <dbReference type="EMBL" id="ODM95533.1"/>
    </source>
</evidence>
<name>A0A1D2MR62_ORCCI</name>
<keyword evidence="8" id="KW-1185">Reference proteome</keyword>
<dbReference type="PANTHER" id="PTHR43142:SF1">
    <property type="entry name" value="CARBOXYLIC ESTER HYDROLASE"/>
    <property type="match status" value="1"/>
</dbReference>
<dbReference type="OMA" id="WWAIDEN"/>
<dbReference type="Gene3D" id="3.40.50.1820">
    <property type="entry name" value="alpha/beta hydrolase"/>
    <property type="match status" value="1"/>
</dbReference>
<dbReference type="PROSITE" id="PS00122">
    <property type="entry name" value="CARBOXYLESTERASE_B_1"/>
    <property type="match status" value="1"/>
</dbReference>
<keyword evidence="4" id="KW-0325">Glycoprotein</keyword>
<dbReference type="AlphaFoldDB" id="A0A1D2MR62"/>
<dbReference type="InterPro" id="IPR019826">
    <property type="entry name" value="Carboxylesterase_B_AS"/>
</dbReference>
<dbReference type="STRING" id="48709.A0A1D2MR62"/>
<dbReference type="PANTHER" id="PTHR43142">
    <property type="entry name" value="CARBOXYLIC ESTER HYDROLASE"/>
    <property type="match status" value="1"/>
</dbReference>
<dbReference type="PROSITE" id="PS00941">
    <property type="entry name" value="CARBOXYLESTERASE_B_2"/>
    <property type="match status" value="1"/>
</dbReference>
<dbReference type="Proteomes" id="UP000094527">
    <property type="component" value="Unassembled WGS sequence"/>
</dbReference>
<comment type="caution">
    <text evidence="7">The sequence shown here is derived from an EMBL/GenBank/DDBJ whole genome shotgun (WGS) entry which is preliminary data.</text>
</comment>
<organism evidence="7 8">
    <name type="scientific">Orchesella cincta</name>
    <name type="common">Springtail</name>
    <name type="synonym">Podura cincta</name>
    <dbReference type="NCBI Taxonomy" id="48709"/>
    <lineage>
        <taxon>Eukaryota</taxon>
        <taxon>Metazoa</taxon>
        <taxon>Ecdysozoa</taxon>
        <taxon>Arthropoda</taxon>
        <taxon>Hexapoda</taxon>
        <taxon>Collembola</taxon>
        <taxon>Entomobryomorpha</taxon>
        <taxon>Entomobryoidea</taxon>
        <taxon>Orchesellidae</taxon>
        <taxon>Orchesellinae</taxon>
        <taxon>Orchesella</taxon>
    </lineage>
</organism>
<dbReference type="InterPro" id="IPR019819">
    <property type="entry name" value="Carboxylesterase_B_CS"/>
</dbReference>
<dbReference type="InterPro" id="IPR002018">
    <property type="entry name" value="CarbesteraseB"/>
</dbReference>
<gene>
    <name evidence="7" type="ORF">Ocin01_11144</name>
</gene>
<reference evidence="7 8" key="1">
    <citation type="journal article" date="2016" name="Genome Biol. Evol.">
        <title>Gene Family Evolution Reflects Adaptation to Soil Environmental Stressors in the Genome of the Collembolan Orchesella cincta.</title>
        <authorList>
            <person name="Faddeeva-Vakhrusheva A."/>
            <person name="Derks M.F."/>
            <person name="Anvar S.Y."/>
            <person name="Agamennone V."/>
            <person name="Suring W."/>
            <person name="Smit S."/>
            <person name="van Straalen N.M."/>
            <person name="Roelofs D."/>
        </authorList>
    </citation>
    <scope>NUCLEOTIDE SEQUENCE [LARGE SCALE GENOMIC DNA]</scope>
    <source>
        <tissue evidence="7">Mixed pool</tissue>
    </source>
</reference>
<evidence type="ECO:0000256" key="2">
    <source>
        <dbReference type="ARBA" id="ARBA00022487"/>
    </source>
</evidence>
<dbReference type="Pfam" id="PF00135">
    <property type="entry name" value="COesterase"/>
    <property type="match status" value="1"/>
</dbReference>
<evidence type="ECO:0000313" key="8">
    <source>
        <dbReference type="Proteomes" id="UP000094527"/>
    </source>
</evidence>
<dbReference type="EMBL" id="LJIJ01000657">
    <property type="protein sequence ID" value="ODM95533.1"/>
    <property type="molecule type" value="Genomic_DNA"/>
</dbReference>
<feature type="domain" description="Carboxylesterase type B" evidence="6">
    <location>
        <begin position="6"/>
        <end position="515"/>
    </location>
</feature>
<dbReference type="OrthoDB" id="19653at2759"/>
<proteinExistence type="inferred from homology"/>
<dbReference type="SUPFAM" id="SSF53474">
    <property type="entry name" value="alpha/beta-Hydrolases"/>
    <property type="match status" value="1"/>
</dbReference>
<dbReference type="InterPro" id="IPR029058">
    <property type="entry name" value="AB_hydrolase_fold"/>
</dbReference>